<keyword evidence="7" id="KW-0732">Signal</keyword>
<accession>A0AAV5WZI4</accession>
<gene>
    <name evidence="8" type="ORF">PFISCL1PPCAC_26920</name>
</gene>
<reference evidence="8" key="1">
    <citation type="submission" date="2023-10" db="EMBL/GenBank/DDBJ databases">
        <title>Genome assembly of Pristionchus species.</title>
        <authorList>
            <person name="Yoshida K."/>
            <person name="Sommer R.J."/>
        </authorList>
    </citation>
    <scope>NUCLEOTIDE SEQUENCE</scope>
    <source>
        <strain evidence="8">RS5133</strain>
    </source>
</reference>
<dbReference type="InterPro" id="IPR026748">
    <property type="entry name" value="Clarin"/>
</dbReference>
<evidence type="ECO:0000256" key="1">
    <source>
        <dbReference type="ARBA" id="ARBA00004141"/>
    </source>
</evidence>
<comment type="similarity">
    <text evidence="2">Belongs to the clarin family.</text>
</comment>
<feature type="signal peptide" evidence="7">
    <location>
        <begin position="1"/>
        <end position="16"/>
    </location>
</feature>
<keyword evidence="9" id="KW-1185">Reference proteome</keyword>
<evidence type="ECO:0000256" key="4">
    <source>
        <dbReference type="ARBA" id="ARBA00022989"/>
    </source>
</evidence>
<keyword evidence="5 6" id="KW-0472">Membrane</keyword>
<comment type="caution">
    <text evidence="8">The sequence shown here is derived from an EMBL/GenBank/DDBJ whole genome shotgun (WGS) entry which is preliminary data.</text>
</comment>
<proteinExistence type="inferred from homology"/>
<evidence type="ECO:0000256" key="3">
    <source>
        <dbReference type="ARBA" id="ARBA00022692"/>
    </source>
</evidence>
<sequence>RTLSILLLLLAHSIDAEYTISVYRGVKNIAIDNVGIIAPGPLDVGADYSLEIKSTDLTYDYLLESCIVVETGEKIIGPPGCLKCTGVFINMVESAGYAFNPNAMQKSSIIHFRPNRPDMSFQCTLQLYPRGSMERACEKQIGAVVLAGVLGTEYLYWGTGLPWWLWLLIILLLLLLLCCCLGLAAFLFFRWKKSKNAVVATTEKKTVVAHTDVKPMCAVSGTQTSNFDHTSINRMALENGSEILMERATSKQSDIDCARVGAMGDEKVEVFSGHAGVYNVRNGTTHRYEKNPNITRTRHESELFEEVDRHSYFNQAYEPEASRRRTVDCVEGFDEVIRYTSDREIGEYDHVEREIETNHSTRFYNEPSSTRYYDRRHNSIPV</sequence>
<name>A0AAV5WZI4_9BILA</name>
<evidence type="ECO:0000313" key="8">
    <source>
        <dbReference type="EMBL" id="GMT35623.1"/>
    </source>
</evidence>
<keyword evidence="3 6" id="KW-0812">Transmembrane</keyword>
<feature type="chain" id="PRO_5043562967" evidence="7">
    <location>
        <begin position="17"/>
        <end position="382"/>
    </location>
</feature>
<dbReference type="Proteomes" id="UP001432322">
    <property type="component" value="Unassembled WGS sequence"/>
</dbReference>
<evidence type="ECO:0000256" key="2">
    <source>
        <dbReference type="ARBA" id="ARBA00005787"/>
    </source>
</evidence>
<feature type="non-terminal residue" evidence="8">
    <location>
        <position position="1"/>
    </location>
</feature>
<dbReference type="PANTHER" id="PTHR31548:SF1">
    <property type="entry name" value="LD47387P"/>
    <property type="match status" value="1"/>
</dbReference>
<evidence type="ECO:0000256" key="6">
    <source>
        <dbReference type="SAM" id="Phobius"/>
    </source>
</evidence>
<evidence type="ECO:0000256" key="5">
    <source>
        <dbReference type="ARBA" id="ARBA00023136"/>
    </source>
</evidence>
<dbReference type="PANTHER" id="PTHR31548">
    <property type="entry name" value="CLARIN"/>
    <property type="match status" value="1"/>
</dbReference>
<comment type="subcellular location">
    <subcellularLocation>
        <location evidence="1">Membrane</location>
        <topology evidence="1">Multi-pass membrane protein</topology>
    </subcellularLocation>
</comment>
<evidence type="ECO:0000313" key="9">
    <source>
        <dbReference type="Proteomes" id="UP001432322"/>
    </source>
</evidence>
<evidence type="ECO:0000256" key="7">
    <source>
        <dbReference type="SAM" id="SignalP"/>
    </source>
</evidence>
<organism evidence="8 9">
    <name type="scientific">Pristionchus fissidentatus</name>
    <dbReference type="NCBI Taxonomy" id="1538716"/>
    <lineage>
        <taxon>Eukaryota</taxon>
        <taxon>Metazoa</taxon>
        <taxon>Ecdysozoa</taxon>
        <taxon>Nematoda</taxon>
        <taxon>Chromadorea</taxon>
        <taxon>Rhabditida</taxon>
        <taxon>Rhabditina</taxon>
        <taxon>Diplogasteromorpha</taxon>
        <taxon>Diplogasteroidea</taxon>
        <taxon>Neodiplogasteridae</taxon>
        <taxon>Pristionchus</taxon>
    </lineage>
</organism>
<protein>
    <submittedName>
        <fullName evidence="8">Uncharacterized protein</fullName>
    </submittedName>
</protein>
<keyword evidence="4 6" id="KW-1133">Transmembrane helix</keyword>
<dbReference type="EMBL" id="BTSY01000007">
    <property type="protein sequence ID" value="GMT35623.1"/>
    <property type="molecule type" value="Genomic_DNA"/>
</dbReference>
<dbReference type="GO" id="GO:0007605">
    <property type="term" value="P:sensory perception of sound"/>
    <property type="evidence" value="ECO:0007669"/>
    <property type="project" value="UniProtKB-ARBA"/>
</dbReference>
<dbReference type="AlphaFoldDB" id="A0AAV5WZI4"/>
<dbReference type="GO" id="GO:0016020">
    <property type="term" value="C:membrane"/>
    <property type="evidence" value="ECO:0007669"/>
    <property type="project" value="UniProtKB-SubCell"/>
</dbReference>
<feature type="transmembrane region" description="Helical" evidence="6">
    <location>
        <begin position="163"/>
        <end position="189"/>
    </location>
</feature>